<dbReference type="KEGG" id="lpk:LACPI_1707"/>
<proteinExistence type="predicted"/>
<name>A0A0D6DY73_9LACT</name>
<keyword evidence="1" id="KW-0472">Membrane</keyword>
<keyword evidence="1" id="KW-1133">Transmembrane helix</keyword>
<organism evidence="2 3">
    <name type="scientific">Pseudolactococcus piscium MKFS47</name>
    <dbReference type="NCBI Taxonomy" id="297352"/>
    <lineage>
        <taxon>Bacteria</taxon>
        <taxon>Bacillati</taxon>
        <taxon>Bacillota</taxon>
        <taxon>Bacilli</taxon>
        <taxon>Lactobacillales</taxon>
        <taxon>Streptococcaceae</taxon>
        <taxon>Pseudolactococcus</taxon>
    </lineage>
</organism>
<feature type="transmembrane region" description="Helical" evidence="1">
    <location>
        <begin position="169"/>
        <end position="191"/>
    </location>
</feature>
<keyword evidence="1" id="KW-0812">Transmembrane</keyword>
<evidence type="ECO:0000313" key="2">
    <source>
        <dbReference type="EMBL" id="CEN28907.1"/>
    </source>
</evidence>
<dbReference type="AlphaFoldDB" id="A0A0D6DY73"/>
<dbReference type="GO" id="GO:0140359">
    <property type="term" value="F:ABC-type transporter activity"/>
    <property type="evidence" value="ECO:0007669"/>
    <property type="project" value="InterPro"/>
</dbReference>
<gene>
    <name evidence="2" type="ORF">LACPI_1707</name>
</gene>
<sequence length="387" mass="43496">MYMLYKFELKKIVKTKLFLGVCLALLVTTLGAMWTVFYISPMGIGPKEMSKRSVVQYNQKFARQYEGDLTDSKIKEVLSDYLAFHKSRKQDENKYQEEIPNNVFSYRIADAVLNPKDNLPNQVDKNPNVSIDDIPVKPISSLGIKKDIKPIKLTSYYGWSDLYKMTEVIYLPIVMAIIVACSGIFSSERAANIDQLLLATKHGRKRLTTSKICAVGLVSVTLFLVTSLLILGSFFIFYGFDGWNGSIQANFELATFTFPIALSHLQVYLVMLGIQLFNILFISSLGILISSFTNSPFISMIISLVIFVIPKGLDKLFTVGTLPNKVQQYLPINNFSVDTILQKMTNNEEVLRNSFTANLLIIGVTACLVMVVSLVVTSTHQKKYYAS</sequence>
<evidence type="ECO:0000313" key="3">
    <source>
        <dbReference type="Proteomes" id="UP000033166"/>
    </source>
</evidence>
<feature type="transmembrane region" description="Helical" evidence="1">
    <location>
        <begin position="260"/>
        <end position="281"/>
    </location>
</feature>
<accession>A0A0D6DY73</accession>
<dbReference type="EMBL" id="LN774769">
    <property type="protein sequence ID" value="CEN28907.1"/>
    <property type="molecule type" value="Genomic_DNA"/>
</dbReference>
<feature type="transmembrane region" description="Helical" evidence="1">
    <location>
        <begin position="212"/>
        <end position="240"/>
    </location>
</feature>
<evidence type="ECO:0000256" key="1">
    <source>
        <dbReference type="SAM" id="Phobius"/>
    </source>
</evidence>
<dbReference type="PANTHER" id="PTHR37305">
    <property type="entry name" value="INTEGRAL MEMBRANE PROTEIN-RELATED"/>
    <property type="match status" value="1"/>
</dbReference>
<feature type="transmembrane region" description="Helical" evidence="1">
    <location>
        <begin position="288"/>
        <end position="309"/>
    </location>
</feature>
<dbReference type="HOGENOM" id="CLU_060276_0_0_9"/>
<dbReference type="PANTHER" id="PTHR37305:SF1">
    <property type="entry name" value="MEMBRANE PROTEIN"/>
    <property type="match status" value="1"/>
</dbReference>
<reference evidence="3" key="1">
    <citation type="submission" date="2015-01" db="EMBL/GenBank/DDBJ databases">
        <authorList>
            <person name="Andreevskaya M."/>
        </authorList>
    </citation>
    <scope>NUCLEOTIDE SEQUENCE [LARGE SCALE GENOMIC DNA]</scope>
    <source>
        <strain evidence="3">MKFS47</strain>
    </source>
</reference>
<feature type="transmembrane region" description="Helical" evidence="1">
    <location>
        <begin position="355"/>
        <end position="377"/>
    </location>
</feature>
<dbReference type="Proteomes" id="UP000033166">
    <property type="component" value="Chromosome I"/>
</dbReference>
<protein>
    <submittedName>
        <fullName evidence="2">Putative ABC-type transporter protein</fullName>
    </submittedName>
</protein>
<dbReference type="GO" id="GO:0005886">
    <property type="term" value="C:plasma membrane"/>
    <property type="evidence" value="ECO:0007669"/>
    <property type="project" value="UniProtKB-SubCell"/>
</dbReference>
<dbReference type="Pfam" id="PF12679">
    <property type="entry name" value="ABC2_membrane_2"/>
    <property type="match status" value="1"/>
</dbReference>
<dbReference type="STRING" id="1364.LP2241_50104"/>